<protein>
    <submittedName>
        <fullName evidence="2">Hint domain-containing protein</fullName>
    </submittedName>
</protein>
<evidence type="ECO:0000313" key="2">
    <source>
        <dbReference type="EMBL" id="SHL41813.1"/>
    </source>
</evidence>
<feature type="domain" description="Hedgehog/Intein (Hint)" evidence="1">
    <location>
        <begin position="180"/>
        <end position="316"/>
    </location>
</feature>
<gene>
    <name evidence="2" type="ORF">SAMN05443432_101440</name>
</gene>
<accession>A0A1M7AG93</accession>
<dbReference type="InterPro" id="IPR028992">
    <property type="entry name" value="Hedgehog/Intein_dom"/>
</dbReference>
<sequence length="363" mass="40310">MTWIAIVDHHDGRFAPHGIDRPKHAPRPYPPDQLIPRGTLLLETRLSPDGRPQTLLAFQRQHPWPGSFSLRALPQGGIILVVTQGDDIHHATLPHQADGRTDIVRLTYSWDAPARWGRLTMERPESDLIHSVDMSPPHPMLMADVHALCQHRYNHEMDPDVDFFAISTKVEPVGPMPALTSRVPIATTFGDVAAGQLKRGDVVLTDTGISVPVLRMVSRTVPARGSFRPVRLRAPYFGLREDIVVAPQQRLVISGSEVEYMFGREAVLVPARHLVNGRSALFAKGPELVTYRHLLLPGHEAVLAAGGCALESLYIGRLRRKPDQLVQSVLAEADRSRLPEHAKPVWPVLKPFEAITLAMQRVA</sequence>
<evidence type="ECO:0000259" key="1">
    <source>
        <dbReference type="Pfam" id="PF13403"/>
    </source>
</evidence>
<dbReference type="EMBL" id="FRCB01000001">
    <property type="protein sequence ID" value="SHL41813.1"/>
    <property type="molecule type" value="Genomic_DNA"/>
</dbReference>
<name>A0A1M7AG93_9RHOB</name>
<proteinExistence type="predicted"/>
<dbReference type="Pfam" id="PF13403">
    <property type="entry name" value="Hint_2"/>
    <property type="match status" value="1"/>
</dbReference>
<evidence type="ECO:0000313" key="3">
    <source>
        <dbReference type="Proteomes" id="UP000322545"/>
    </source>
</evidence>
<organism evidence="2 3">
    <name type="scientific">Roseovarius litoreus</name>
    <dbReference type="NCBI Taxonomy" id="1155722"/>
    <lineage>
        <taxon>Bacteria</taxon>
        <taxon>Pseudomonadati</taxon>
        <taxon>Pseudomonadota</taxon>
        <taxon>Alphaproteobacteria</taxon>
        <taxon>Rhodobacterales</taxon>
        <taxon>Roseobacteraceae</taxon>
        <taxon>Roseovarius</taxon>
    </lineage>
</organism>
<dbReference type="RefSeq" id="WP_149778004.1">
    <property type="nucleotide sequence ID" value="NZ_FRCB01000001.1"/>
</dbReference>
<dbReference type="AlphaFoldDB" id="A0A1M7AG93"/>
<reference evidence="2 3" key="1">
    <citation type="submission" date="2016-11" db="EMBL/GenBank/DDBJ databases">
        <authorList>
            <person name="Varghese N."/>
            <person name="Submissions S."/>
        </authorList>
    </citation>
    <scope>NUCLEOTIDE SEQUENCE [LARGE SCALE GENOMIC DNA]</scope>
    <source>
        <strain evidence="2 3">DSM 28249</strain>
    </source>
</reference>
<keyword evidence="3" id="KW-1185">Reference proteome</keyword>
<dbReference type="Proteomes" id="UP000322545">
    <property type="component" value="Unassembled WGS sequence"/>
</dbReference>